<sequence length="189" mass="21432">MVERNGLLVMSGTRTALEVTTVAPLDPSVVVVSHLLNLGHTTEDQLLAHYGRMAEWPGSGKTDLVLRLADARFDSIGETRTYLMLFRAHIDMPEPQYKIHDDGVLVAELDFAWPDLGVWLEFDGFVKYQKLLEEGESASEVVVREKRREDLVRRLTGWECIRLTWADLSRPERTAAMIQRVLDGRRAAA</sequence>
<evidence type="ECO:0008006" key="3">
    <source>
        <dbReference type="Google" id="ProtNLM"/>
    </source>
</evidence>
<accession>A0ABP9PH00</accession>
<protein>
    <recommendedName>
        <fullName evidence="3">DUF559 domain-containing protein</fullName>
    </recommendedName>
</protein>
<reference evidence="2" key="1">
    <citation type="journal article" date="2019" name="Int. J. Syst. Evol. Microbiol.">
        <title>The Global Catalogue of Microorganisms (GCM) 10K type strain sequencing project: providing services to taxonomists for standard genome sequencing and annotation.</title>
        <authorList>
            <consortium name="The Broad Institute Genomics Platform"/>
            <consortium name="The Broad Institute Genome Sequencing Center for Infectious Disease"/>
            <person name="Wu L."/>
            <person name="Ma J."/>
        </authorList>
    </citation>
    <scope>NUCLEOTIDE SEQUENCE [LARGE SCALE GENOMIC DNA]</scope>
    <source>
        <strain evidence="2">JCM 18459</strain>
    </source>
</reference>
<evidence type="ECO:0000313" key="2">
    <source>
        <dbReference type="Proteomes" id="UP001500221"/>
    </source>
</evidence>
<comment type="caution">
    <text evidence="1">The sequence shown here is derived from an EMBL/GenBank/DDBJ whole genome shotgun (WGS) entry which is preliminary data.</text>
</comment>
<dbReference type="Proteomes" id="UP001500221">
    <property type="component" value="Unassembled WGS sequence"/>
</dbReference>
<gene>
    <name evidence="1" type="ORF">GCM10023340_17290</name>
</gene>
<dbReference type="EMBL" id="BAABKG010000002">
    <property type="protein sequence ID" value="GAA5146411.1"/>
    <property type="molecule type" value="Genomic_DNA"/>
</dbReference>
<name>A0ABP9PH00_9ACTN</name>
<evidence type="ECO:0000313" key="1">
    <source>
        <dbReference type="EMBL" id="GAA5146411.1"/>
    </source>
</evidence>
<organism evidence="1 2">
    <name type="scientific">Nocardioides marinquilinus</name>
    <dbReference type="NCBI Taxonomy" id="1210400"/>
    <lineage>
        <taxon>Bacteria</taxon>
        <taxon>Bacillati</taxon>
        <taxon>Actinomycetota</taxon>
        <taxon>Actinomycetes</taxon>
        <taxon>Propionibacteriales</taxon>
        <taxon>Nocardioidaceae</taxon>
        <taxon>Nocardioides</taxon>
    </lineage>
</organism>
<keyword evidence="2" id="KW-1185">Reference proteome</keyword>
<proteinExistence type="predicted"/>
<dbReference type="RefSeq" id="WP_345457028.1">
    <property type="nucleotide sequence ID" value="NZ_BAABKG010000002.1"/>
</dbReference>